<name>A0ABU0H2V2_9HYPH</name>
<organism evidence="3 4">
    <name type="scientific">Kaistia dalseonensis</name>
    <dbReference type="NCBI Taxonomy" id="410840"/>
    <lineage>
        <taxon>Bacteria</taxon>
        <taxon>Pseudomonadati</taxon>
        <taxon>Pseudomonadota</taxon>
        <taxon>Alphaproteobacteria</taxon>
        <taxon>Hyphomicrobiales</taxon>
        <taxon>Kaistiaceae</taxon>
        <taxon>Kaistia</taxon>
    </lineage>
</organism>
<dbReference type="InterPro" id="IPR008928">
    <property type="entry name" value="6-hairpin_glycosidase_sf"/>
</dbReference>
<keyword evidence="4" id="KW-1185">Reference proteome</keyword>
<reference evidence="3 4" key="1">
    <citation type="submission" date="2023-07" db="EMBL/GenBank/DDBJ databases">
        <title>Genomic Encyclopedia of Type Strains, Phase IV (KMG-IV): sequencing the most valuable type-strain genomes for metagenomic binning, comparative biology and taxonomic classification.</title>
        <authorList>
            <person name="Goeker M."/>
        </authorList>
    </citation>
    <scope>NUCLEOTIDE SEQUENCE [LARGE SCALE GENOMIC DNA]</scope>
    <source>
        <strain evidence="3 4">B6-8</strain>
    </source>
</reference>
<dbReference type="GO" id="GO:0004476">
    <property type="term" value="F:mannose-6-phosphate isomerase activity"/>
    <property type="evidence" value="ECO:0007669"/>
    <property type="project" value="UniProtKB-EC"/>
</dbReference>
<evidence type="ECO:0000256" key="2">
    <source>
        <dbReference type="ARBA" id="ARBA00023235"/>
    </source>
</evidence>
<dbReference type="InterPro" id="IPR010819">
    <property type="entry name" value="AGE/CE"/>
</dbReference>
<keyword evidence="2 3" id="KW-0413">Isomerase</keyword>
<dbReference type="PANTHER" id="PTHR15108">
    <property type="entry name" value="N-ACYLGLUCOSAMINE-2-EPIMERASE"/>
    <property type="match status" value="1"/>
</dbReference>
<evidence type="ECO:0000313" key="4">
    <source>
        <dbReference type="Proteomes" id="UP001241603"/>
    </source>
</evidence>
<proteinExistence type="inferred from homology"/>
<comment type="caution">
    <text evidence="3">The sequence shown here is derived from an EMBL/GenBank/DDBJ whole genome shotgun (WGS) entry which is preliminary data.</text>
</comment>
<dbReference type="Pfam" id="PF07221">
    <property type="entry name" value="GlcNAc_2-epim"/>
    <property type="match status" value="1"/>
</dbReference>
<dbReference type="Gene3D" id="1.50.10.10">
    <property type="match status" value="1"/>
</dbReference>
<dbReference type="InterPro" id="IPR012341">
    <property type="entry name" value="6hp_glycosidase-like_sf"/>
</dbReference>
<evidence type="ECO:0000313" key="3">
    <source>
        <dbReference type="EMBL" id="MDQ0436213.1"/>
    </source>
</evidence>
<dbReference type="EC" id="5.3.1.8" evidence="3"/>
<accession>A0ABU0H2V2</accession>
<dbReference type="SUPFAM" id="SSF48208">
    <property type="entry name" value="Six-hairpin glycosidases"/>
    <property type="match status" value="1"/>
</dbReference>
<gene>
    <name evidence="3" type="ORF">QO014_000583</name>
</gene>
<dbReference type="EMBL" id="JAUSVO010000001">
    <property type="protein sequence ID" value="MDQ0436213.1"/>
    <property type="molecule type" value="Genomic_DNA"/>
</dbReference>
<protein>
    <submittedName>
        <fullName evidence="3">Mannose-6-phosphate isomerase</fullName>
        <ecNumber evidence="3">5.3.1.8</ecNumber>
    </submittedName>
</protein>
<evidence type="ECO:0000256" key="1">
    <source>
        <dbReference type="ARBA" id="ARBA00008558"/>
    </source>
</evidence>
<sequence>MKTLGAARNWAVAKALPLWSSHGRDGALYHERLDFEHRPVALPARRLMVQARQIATFSRASLAGWHGADDAHMAGCLASVERLYFRADGGDGWVFSIDPAGRPANATRDLYAHAFILYALAWSFRQTGDPGTIRLADKTLDSIDTVLAAPLGGFLDAAPSTDPTRRQNPHMHLLEGLLALYEATGSERYFVRAQALVGLARSRFIDPRSGALLEDFGPDWQPLNPAGSNRVEPGHLFEWAWLFEEYNRLGGDVPIGIVDGLLAFGLRHGLDGETGLIVDAVNETGACTARTVRSWPHAEGVKAFAAAAKRGQPGAAEMADYLLGRLMDSFAPDELHGGWIDRRGVTGEPLVDHMPASTLYHIAGAILEADSLFGSDRSA</sequence>
<dbReference type="RefSeq" id="WP_266347143.1">
    <property type="nucleotide sequence ID" value="NZ_JAPKNG010000001.1"/>
</dbReference>
<dbReference type="Proteomes" id="UP001241603">
    <property type="component" value="Unassembled WGS sequence"/>
</dbReference>
<comment type="similarity">
    <text evidence="1">Belongs to the N-acylglucosamine 2-epimerase family.</text>
</comment>